<reference evidence="2" key="1">
    <citation type="submission" date="2020-09" db="EMBL/GenBank/DDBJ databases">
        <title>Taishania pollutisoli gen. nov., sp. nov., Isolated from Tetrabromobisphenol A-Contaminated Soil.</title>
        <authorList>
            <person name="Chen Q."/>
        </authorList>
    </citation>
    <scope>NUCLEOTIDE SEQUENCE</scope>
    <source>
        <strain evidence="2">CZZ-1</strain>
    </source>
</reference>
<dbReference type="Gene3D" id="3.10.450.50">
    <property type="match status" value="1"/>
</dbReference>
<sequence length="133" mass="15004">MDALKIVKDYYAAFNDKNWDGMLALVADDIRHEPNQGEPREGKELFTAFMKKMDESYEETLTNMKFYVSEENDGTIAAEFTVNGIYNKAEDGLPAAEGQAYVLPAAAFLKVKDGKVVRVATHYNLELWIELVS</sequence>
<dbReference type="Proteomes" id="UP000652681">
    <property type="component" value="Unassembled WGS sequence"/>
</dbReference>
<proteinExistence type="predicted"/>
<keyword evidence="3" id="KW-1185">Reference proteome</keyword>
<dbReference type="InterPro" id="IPR032710">
    <property type="entry name" value="NTF2-like_dom_sf"/>
</dbReference>
<dbReference type="SUPFAM" id="SSF54427">
    <property type="entry name" value="NTF2-like"/>
    <property type="match status" value="1"/>
</dbReference>
<gene>
    <name evidence="2" type="ORF">H9Y05_05050</name>
</gene>
<evidence type="ECO:0000313" key="3">
    <source>
        <dbReference type="Proteomes" id="UP000652681"/>
    </source>
</evidence>
<feature type="domain" description="SnoaL-like" evidence="1">
    <location>
        <begin position="7"/>
        <end position="119"/>
    </location>
</feature>
<evidence type="ECO:0000259" key="1">
    <source>
        <dbReference type="Pfam" id="PF12680"/>
    </source>
</evidence>
<dbReference type="RefSeq" id="WP_216713665.1">
    <property type="nucleotide sequence ID" value="NZ_JACVEL010000002.1"/>
</dbReference>
<dbReference type="InterPro" id="IPR037401">
    <property type="entry name" value="SnoaL-like"/>
</dbReference>
<dbReference type="AlphaFoldDB" id="A0A8J6P516"/>
<dbReference type="EMBL" id="JACVEL010000002">
    <property type="protein sequence ID" value="MBC9811839.1"/>
    <property type="molecule type" value="Genomic_DNA"/>
</dbReference>
<evidence type="ECO:0000313" key="2">
    <source>
        <dbReference type="EMBL" id="MBC9811839.1"/>
    </source>
</evidence>
<organism evidence="2 3">
    <name type="scientific">Taishania pollutisoli</name>
    <dbReference type="NCBI Taxonomy" id="2766479"/>
    <lineage>
        <taxon>Bacteria</taxon>
        <taxon>Pseudomonadati</taxon>
        <taxon>Bacteroidota</taxon>
        <taxon>Flavobacteriia</taxon>
        <taxon>Flavobacteriales</taxon>
        <taxon>Crocinitomicaceae</taxon>
        <taxon>Taishania</taxon>
    </lineage>
</organism>
<comment type="caution">
    <text evidence="2">The sequence shown here is derived from an EMBL/GenBank/DDBJ whole genome shotgun (WGS) entry which is preliminary data.</text>
</comment>
<name>A0A8J6P516_9FLAO</name>
<protein>
    <submittedName>
        <fullName evidence="2">Nuclear transport factor 2 family protein</fullName>
    </submittedName>
</protein>
<dbReference type="Pfam" id="PF12680">
    <property type="entry name" value="SnoaL_2"/>
    <property type="match status" value="1"/>
</dbReference>
<accession>A0A8J6P516</accession>